<feature type="region of interest" description="Disordered" evidence="1">
    <location>
        <begin position="271"/>
        <end position="355"/>
    </location>
</feature>
<evidence type="ECO:0000256" key="2">
    <source>
        <dbReference type="SAM" id="Phobius"/>
    </source>
</evidence>
<feature type="compositionally biased region" description="Acidic residues" evidence="1">
    <location>
        <begin position="283"/>
        <end position="295"/>
    </location>
</feature>
<keyword evidence="2" id="KW-0472">Membrane</keyword>
<feature type="transmembrane region" description="Helical" evidence="2">
    <location>
        <begin position="149"/>
        <end position="168"/>
    </location>
</feature>
<feature type="compositionally biased region" description="Polar residues" evidence="1">
    <location>
        <begin position="299"/>
        <end position="315"/>
    </location>
</feature>
<dbReference type="EMBL" id="CP024444">
    <property type="protein sequence ID" value="ATR79637.1"/>
    <property type="molecule type" value="Genomic_DNA"/>
</dbReference>
<keyword evidence="2" id="KW-1133">Transmembrane helix</keyword>
<gene>
    <name evidence="3" type="ORF">NP7_09715</name>
</gene>
<evidence type="ECO:0000313" key="3">
    <source>
        <dbReference type="EMBL" id="ATR79637.1"/>
    </source>
</evidence>
<evidence type="ECO:0000313" key="4">
    <source>
        <dbReference type="Proteomes" id="UP000229340"/>
    </source>
</evidence>
<dbReference type="AlphaFoldDB" id="A0A2D2LX84"/>
<evidence type="ECO:0000256" key="1">
    <source>
        <dbReference type="SAM" id="MobiDB-lite"/>
    </source>
</evidence>
<sequence>MGLLSKSGKLTGKAVKHTVLLPLSVAVPNVVYSNAKFIKSTLQSVPYPFCPACGESKLTPIEWHKLPQSSMTYLDDTPVPELPTDYSPTGVWRCGECGYTLRVNKPTLHALQIALTKVGRQVYETTDIHNRQTPEANKRIHDMVSSRVLAARLFAGVFGMFILFMMYAAYQGKLMFLLSLISISSVVLLLSIKSGYRAWQLYTDNMFAPDAKAQFLYWLKNHKWYQFPIDDGYDPFDLPVENPQDEEYDEIECEELTPTQAEQILDDQFEPEDDGFVDNQPQDGEDLEHDAEDEELNHNYANSVKKTNYGTSQSMKPDVVVKPVYEEELTEQGDTTPEATQSVSLVKTDVSNPQP</sequence>
<name>A0A2D2LX84_FAUOS</name>
<reference evidence="4" key="1">
    <citation type="submission" date="2017-10" db="EMBL/GenBank/DDBJ databases">
        <title>Complete genome sequence of Moraxella osloensis NP7 isolated from human skin.</title>
        <authorList>
            <person name="Lee K."/>
            <person name="Lim J.Y."/>
            <person name="Hwang I."/>
        </authorList>
    </citation>
    <scope>NUCLEOTIDE SEQUENCE [LARGE SCALE GENOMIC DNA]</scope>
    <source>
        <strain evidence="4">NP7</strain>
        <plasmid evidence="4">pnp7-1</plasmid>
    </source>
</reference>
<keyword evidence="2" id="KW-0812">Transmembrane</keyword>
<proteinExistence type="predicted"/>
<protein>
    <submittedName>
        <fullName evidence="3">Uncharacterized protein</fullName>
    </submittedName>
</protein>
<geneLocation type="plasmid" evidence="4">
    <name>pnp7-1</name>
</geneLocation>
<dbReference type="Proteomes" id="UP000229340">
    <property type="component" value="Plasmid pNP7-1"/>
</dbReference>
<accession>A0A2D2LX84</accession>
<feature type="transmembrane region" description="Helical" evidence="2">
    <location>
        <begin position="174"/>
        <end position="192"/>
    </location>
</feature>
<organism evidence="3 4">
    <name type="scientific">Faucicola osloensis</name>
    <name type="common">Moraxella osloensis</name>
    <dbReference type="NCBI Taxonomy" id="34062"/>
    <lineage>
        <taxon>Bacteria</taxon>
        <taxon>Pseudomonadati</taxon>
        <taxon>Pseudomonadota</taxon>
        <taxon>Gammaproteobacteria</taxon>
        <taxon>Moraxellales</taxon>
        <taxon>Moraxellaceae</taxon>
        <taxon>Faucicola</taxon>
    </lineage>
</organism>
<dbReference type="RefSeq" id="WP_100271006.1">
    <property type="nucleotide sequence ID" value="NZ_CP024444.1"/>
</dbReference>
<keyword evidence="3" id="KW-0614">Plasmid</keyword>
<feature type="compositionally biased region" description="Polar residues" evidence="1">
    <location>
        <begin position="332"/>
        <end position="355"/>
    </location>
</feature>